<dbReference type="Proteomes" id="UP000316621">
    <property type="component" value="Chromosome 7"/>
</dbReference>
<dbReference type="Gramene" id="RZC70409">
    <property type="protein sequence ID" value="RZC70409"/>
    <property type="gene ID" value="C5167_033626"/>
</dbReference>
<proteinExistence type="predicted"/>
<organism evidence="1 2">
    <name type="scientific">Papaver somniferum</name>
    <name type="common">Opium poppy</name>
    <dbReference type="NCBI Taxonomy" id="3469"/>
    <lineage>
        <taxon>Eukaryota</taxon>
        <taxon>Viridiplantae</taxon>
        <taxon>Streptophyta</taxon>
        <taxon>Embryophyta</taxon>
        <taxon>Tracheophyta</taxon>
        <taxon>Spermatophyta</taxon>
        <taxon>Magnoliopsida</taxon>
        <taxon>Ranunculales</taxon>
        <taxon>Papaveraceae</taxon>
        <taxon>Papaveroideae</taxon>
        <taxon>Papaver</taxon>
    </lineage>
</organism>
<keyword evidence="2" id="KW-1185">Reference proteome</keyword>
<protein>
    <submittedName>
        <fullName evidence="1">Uncharacterized protein</fullName>
    </submittedName>
</protein>
<dbReference type="AlphaFoldDB" id="A0A4Y7KEL7"/>
<sequence length="44" mass="4847">MEIIMVMMGTIDDNGKHDGGDFVCLVEVYDLGRHRKSVCPVHAG</sequence>
<dbReference type="EMBL" id="CM010721">
    <property type="protein sequence ID" value="RZC70409.1"/>
    <property type="molecule type" value="Genomic_DNA"/>
</dbReference>
<name>A0A4Y7KEL7_PAPSO</name>
<accession>A0A4Y7KEL7</accession>
<reference evidence="1 2" key="1">
    <citation type="journal article" date="2018" name="Science">
        <title>The opium poppy genome and morphinan production.</title>
        <authorList>
            <person name="Guo L."/>
            <person name="Winzer T."/>
            <person name="Yang X."/>
            <person name="Li Y."/>
            <person name="Ning Z."/>
            <person name="He Z."/>
            <person name="Teodor R."/>
            <person name="Lu Y."/>
            <person name="Bowser T.A."/>
            <person name="Graham I.A."/>
            <person name="Ye K."/>
        </authorList>
    </citation>
    <scope>NUCLEOTIDE SEQUENCE [LARGE SCALE GENOMIC DNA]</scope>
    <source>
        <strain evidence="2">cv. HN1</strain>
        <tissue evidence="1">Leaves</tissue>
    </source>
</reference>
<evidence type="ECO:0000313" key="1">
    <source>
        <dbReference type="EMBL" id="RZC70409.1"/>
    </source>
</evidence>
<evidence type="ECO:0000313" key="2">
    <source>
        <dbReference type="Proteomes" id="UP000316621"/>
    </source>
</evidence>
<gene>
    <name evidence="1" type="ORF">C5167_033626</name>
</gene>